<sequence length="162" mass="18229">KRKTTVSHTYGSGIKDQFHQATFRFNLNAHWSLVTPHLRIKELYETSASTFLSQPMAPKKPTTTQRHLRFNVDGPNLQPSTSRQSTITEYYSSKAKRVRSDTSAGADSAEPSTSDSLIESTLSPTRECRSSPSEQSTSTQLSEQTDRSTTSSLLNYFRYEIL</sequence>
<organism evidence="2 3">
    <name type="scientific">Allacma fusca</name>
    <dbReference type="NCBI Taxonomy" id="39272"/>
    <lineage>
        <taxon>Eukaryota</taxon>
        <taxon>Metazoa</taxon>
        <taxon>Ecdysozoa</taxon>
        <taxon>Arthropoda</taxon>
        <taxon>Hexapoda</taxon>
        <taxon>Collembola</taxon>
        <taxon>Symphypleona</taxon>
        <taxon>Sminthuridae</taxon>
        <taxon>Allacma</taxon>
    </lineage>
</organism>
<dbReference type="EMBL" id="CAJVCH010152148">
    <property type="protein sequence ID" value="CAG7727675.1"/>
    <property type="molecule type" value="Genomic_DNA"/>
</dbReference>
<gene>
    <name evidence="2" type="ORF">AFUS01_LOCUS16506</name>
</gene>
<evidence type="ECO:0000256" key="1">
    <source>
        <dbReference type="SAM" id="MobiDB-lite"/>
    </source>
</evidence>
<feature type="compositionally biased region" description="Polar residues" evidence="1">
    <location>
        <begin position="77"/>
        <end position="91"/>
    </location>
</feature>
<protein>
    <submittedName>
        <fullName evidence="2">Uncharacterized protein</fullName>
    </submittedName>
</protein>
<dbReference type="AlphaFoldDB" id="A0A8J2KKP1"/>
<proteinExistence type="predicted"/>
<comment type="caution">
    <text evidence="2">The sequence shown here is derived from an EMBL/GenBank/DDBJ whole genome shotgun (WGS) entry which is preliminary data.</text>
</comment>
<name>A0A8J2KKP1_9HEXA</name>
<feature type="non-terminal residue" evidence="2">
    <location>
        <position position="1"/>
    </location>
</feature>
<feature type="compositionally biased region" description="Polar residues" evidence="1">
    <location>
        <begin position="101"/>
        <end position="124"/>
    </location>
</feature>
<feature type="region of interest" description="Disordered" evidence="1">
    <location>
        <begin position="53"/>
        <end position="149"/>
    </location>
</feature>
<dbReference type="Proteomes" id="UP000708208">
    <property type="component" value="Unassembled WGS sequence"/>
</dbReference>
<accession>A0A8J2KKP1</accession>
<evidence type="ECO:0000313" key="3">
    <source>
        <dbReference type="Proteomes" id="UP000708208"/>
    </source>
</evidence>
<evidence type="ECO:0000313" key="2">
    <source>
        <dbReference type="EMBL" id="CAG7727675.1"/>
    </source>
</evidence>
<keyword evidence="3" id="KW-1185">Reference proteome</keyword>
<feature type="compositionally biased region" description="Low complexity" evidence="1">
    <location>
        <begin position="130"/>
        <end position="143"/>
    </location>
</feature>
<reference evidence="2" key="1">
    <citation type="submission" date="2021-06" db="EMBL/GenBank/DDBJ databases">
        <authorList>
            <person name="Hodson N. C."/>
            <person name="Mongue J. A."/>
            <person name="Jaron S. K."/>
        </authorList>
    </citation>
    <scope>NUCLEOTIDE SEQUENCE</scope>
</reference>